<keyword evidence="1" id="KW-0328">Glycosyltransferase</keyword>
<organism evidence="3">
    <name type="scientific">Amanita strobiliformis</name>
    <dbReference type="NCBI Taxonomy" id="67730"/>
    <lineage>
        <taxon>Eukaryota</taxon>
        <taxon>Fungi</taxon>
        <taxon>Dikarya</taxon>
        <taxon>Basidiomycota</taxon>
        <taxon>Agaricomycotina</taxon>
        <taxon>Agaricomycetes</taxon>
        <taxon>Agaricomycetidae</taxon>
        <taxon>Agaricales</taxon>
        <taxon>Pluteineae</taxon>
        <taxon>Amanitaceae</taxon>
        <taxon>Amanita</taxon>
    </lineage>
</organism>
<keyword evidence="2 3" id="KW-0808">Transferase</keyword>
<evidence type="ECO:0000256" key="1">
    <source>
        <dbReference type="ARBA" id="ARBA00022676"/>
    </source>
</evidence>
<protein>
    <submittedName>
        <fullName evidence="3">Hypoxanthine-xanthine-guanine phospho-ribosyltransferase</fullName>
    </submittedName>
</protein>
<dbReference type="GO" id="GO:0032264">
    <property type="term" value="P:IMP salvage"/>
    <property type="evidence" value="ECO:0007669"/>
    <property type="project" value="TreeGrafter"/>
</dbReference>
<accession>K4INS2</accession>
<dbReference type="PANTHER" id="PTHR43363:SF1">
    <property type="entry name" value="HYPOXANTHINE-GUANINE PHOSPHORIBOSYLTRANSFERASE"/>
    <property type="match status" value="1"/>
</dbReference>
<proteinExistence type="evidence at transcript level"/>
<dbReference type="GO" id="GO:0032265">
    <property type="term" value="P:XMP salvage"/>
    <property type="evidence" value="ECO:0007669"/>
    <property type="project" value="TreeGrafter"/>
</dbReference>
<dbReference type="Gene3D" id="3.40.50.2020">
    <property type="match status" value="1"/>
</dbReference>
<dbReference type="AlphaFoldDB" id="K4INS2"/>
<dbReference type="GO" id="GO:0004422">
    <property type="term" value="F:hypoxanthine phosphoribosyltransferase activity"/>
    <property type="evidence" value="ECO:0007669"/>
    <property type="project" value="TreeGrafter"/>
</dbReference>
<dbReference type="GO" id="GO:0005737">
    <property type="term" value="C:cytoplasm"/>
    <property type="evidence" value="ECO:0007669"/>
    <property type="project" value="TreeGrafter"/>
</dbReference>
<dbReference type="SUPFAM" id="SSF53271">
    <property type="entry name" value="PRTase-like"/>
    <property type="match status" value="1"/>
</dbReference>
<name>K4INS2_9AGAR</name>
<dbReference type="PANTHER" id="PTHR43363">
    <property type="entry name" value="HYPOXANTHINE PHOSPHORIBOSYLTRANSFERASE"/>
    <property type="match status" value="1"/>
</dbReference>
<evidence type="ECO:0000256" key="2">
    <source>
        <dbReference type="ARBA" id="ARBA00022679"/>
    </source>
</evidence>
<evidence type="ECO:0000313" key="3">
    <source>
        <dbReference type="EMBL" id="AFU72284.1"/>
    </source>
</evidence>
<dbReference type="EMBL" id="JX463740">
    <property type="protein sequence ID" value="AFU72284.1"/>
    <property type="molecule type" value="mRNA"/>
</dbReference>
<dbReference type="GO" id="GO:0046100">
    <property type="term" value="P:hypoxanthine metabolic process"/>
    <property type="evidence" value="ECO:0007669"/>
    <property type="project" value="TreeGrafter"/>
</dbReference>
<dbReference type="InterPro" id="IPR029057">
    <property type="entry name" value="PRTase-like"/>
</dbReference>
<gene>
    <name evidence="3" type="primary">HGPRT</name>
</gene>
<reference evidence="3" key="1">
    <citation type="submission" date="2012-08" db="EMBL/GenBank/DDBJ databases">
        <title>Metal induction of metallothionein genes and accumulation of silver and copper in the ectomycorrhizal fungus Amanita strobiliformis suggest silver acting as a copper mimic.</title>
        <authorList>
            <person name="Matenova M."/>
            <person name="Hlozkova K."/>
            <person name="Borovicka J."/>
            <person name="Gryndler M."/>
            <person name="Hroudova M."/>
            <person name="Strnad H."/>
            <person name="Kotrba P."/>
        </authorList>
    </citation>
    <scope>NUCLEOTIDE SEQUENCE</scope>
</reference>
<dbReference type="GO" id="GO:0032263">
    <property type="term" value="P:GMP salvage"/>
    <property type="evidence" value="ECO:0007669"/>
    <property type="project" value="TreeGrafter"/>
</dbReference>
<sequence length="208" mass="23526">MVDEIQHLHVTYNDIHNLIRSVTPQIAREFNPDLLIAIGGGGFFPARVMRTFLRGDTNNKTLQIQAIGLSLYEPILGTTTEQMGQEVIRTQWLSASAKKLLLGKRNLVVDEVDDSRKTLHYALSELQKDVECELLAYPEQEREKLRAGTQFGVFVVHNKKKVKSVNLPPGTPYYAGAEVSNVWLEYPWEATDIEEHDRLAQRGRGLLG</sequence>